<comment type="caution">
    <text evidence="1">The sequence shown here is derived from an EMBL/GenBank/DDBJ whole genome shotgun (WGS) entry which is preliminary data.</text>
</comment>
<reference evidence="2" key="1">
    <citation type="journal article" date="2022" name="Nat. Commun.">
        <title>Chromosome evolution and the genetic basis of agronomically important traits in greater yam.</title>
        <authorList>
            <person name="Bredeson J.V."/>
            <person name="Lyons J.B."/>
            <person name="Oniyinde I.O."/>
            <person name="Okereke N.R."/>
            <person name="Kolade O."/>
            <person name="Nnabue I."/>
            <person name="Nwadili C.O."/>
            <person name="Hribova E."/>
            <person name="Parker M."/>
            <person name="Nwogha J."/>
            <person name="Shu S."/>
            <person name="Carlson J."/>
            <person name="Kariba R."/>
            <person name="Muthemba S."/>
            <person name="Knop K."/>
            <person name="Barton G.J."/>
            <person name="Sherwood A.V."/>
            <person name="Lopez-Montes A."/>
            <person name="Asiedu R."/>
            <person name="Jamnadass R."/>
            <person name="Muchugi A."/>
            <person name="Goodstein D."/>
            <person name="Egesi C.N."/>
            <person name="Featherston J."/>
            <person name="Asfaw A."/>
            <person name="Simpson G.G."/>
            <person name="Dolezel J."/>
            <person name="Hendre P.S."/>
            <person name="Van Deynze A."/>
            <person name="Kumar P.L."/>
            <person name="Obidiegwu J.E."/>
            <person name="Bhattacharjee R."/>
            <person name="Rokhsar D.S."/>
        </authorList>
    </citation>
    <scope>NUCLEOTIDE SEQUENCE [LARGE SCALE GENOMIC DNA]</scope>
    <source>
        <strain evidence="2">cv. TDa95/00328</strain>
    </source>
</reference>
<organism evidence="1 2">
    <name type="scientific">Dioscorea alata</name>
    <name type="common">Purple yam</name>
    <dbReference type="NCBI Taxonomy" id="55571"/>
    <lineage>
        <taxon>Eukaryota</taxon>
        <taxon>Viridiplantae</taxon>
        <taxon>Streptophyta</taxon>
        <taxon>Embryophyta</taxon>
        <taxon>Tracheophyta</taxon>
        <taxon>Spermatophyta</taxon>
        <taxon>Magnoliopsida</taxon>
        <taxon>Liliopsida</taxon>
        <taxon>Dioscoreales</taxon>
        <taxon>Dioscoreaceae</taxon>
        <taxon>Dioscorea</taxon>
    </lineage>
</organism>
<sequence>MQDLLGRNATLAEEMARTGRTGASDPADKPSSGRERVQSEALRQELKQAVQSIEELKSEKAKLEAEASHYRNVAGKMESDLKSLSDAYNSLEQDNYRLESEVKAHRKGGDAPYPDIEAIKAEAREEAQKESEAELNDLLVCLGQEQSKVEKLSSRLTELGEDVDSLLEGIGDETGLPDDDDDDEDDK</sequence>
<keyword evidence="2" id="KW-1185">Reference proteome</keyword>
<protein>
    <submittedName>
        <fullName evidence="1">T-snare proteins protein</fullName>
    </submittedName>
</protein>
<evidence type="ECO:0000313" key="2">
    <source>
        <dbReference type="Proteomes" id="UP000827976"/>
    </source>
</evidence>
<dbReference type="EMBL" id="CM037012">
    <property type="protein sequence ID" value="KAH7689812.1"/>
    <property type="molecule type" value="Genomic_DNA"/>
</dbReference>
<name>A0ACB7WN03_DIOAL</name>
<gene>
    <name evidence="1" type="ORF">IHE45_02G007700</name>
</gene>
<proteinExistence type="predicted"/>
<evidence type="ECO:0000313" key="1">
    <source>
        <dbReference type="EMBL" id="KAH7689812.1"/>
    </source>
</evidence>
<accession>A0ACB7WN03</accession>
<dbReference type="Proteomes" id="UP000827976">
    <property type="component" value="Chromosome 2"/>
</dbReference>